<comment type="caution">
    <text evidence="3">The sequence shown here is derived from an EMBL/GenBank/DDBJ whole genome shotgun (WGS) entry which is preliminary data.</text>
</comment>
<keyword evidence="2" id="KW-0812">Transmembrane</keyword>
<feature type="region of interest" description="Disordered" evidence="1">
    <location>
        <begin position="776"/>
        <end position="812"/>
    </location>
</feature>
<feature type="transmembrane region" description="Helical" evidence="2">
    <location>
        <begin position="356"/>
        <end position="376"/>
    </location>
</feature>
<keyword evidence="4" id="KW-1185">Reference proteome</keyword>
<feature type="compositionally biased region" description="Basic and acidic residues" evidence="1">
    <location>
        <begin position="1141"/>
        <end position="1154"/>
    </location>
</feature>
<protein>
    <submittedName>
        <fullName evidence="3">Uncharacterized protein</fullName>
    </submittedName>
</protein>
<dbReference type="Gene3D" id="2.10.50.10">
    <property type="entry name" value="Tumor Necrosis Factor Receptor, subunit A, domain 2"/>
    <property type="match status" value="1"/>
</dbReference>
<feature type="region of interest" description="Disordered" evidence="1">
    <location>
        <begin position="1134"/>
        <end position="1176"/>
    </location>
</feature>
<proteinExistence type="predicted"/>
<evidence type="ECO:0000256" key="2">
    <source>
        <dbReference type="SAM" id="Phobius"/>
    </source>
</evidence>
<feature type="transmembrane region" description="Helical" evidence="2">
    <location>
        <begin position="1406"/>
        <end position="1430"/>
    </location>
</feature>
<name>A0ABP0JZG2_9DINO</name>
<feature type="transmembrane region" description="Helical" evidence="2">
    <location>
        <begin position="253"/>
        <end position="277"/>
    </location>
</feature>
<dbReference type="EMBL" id="CAXAMN010006947">
    <property type="protein sequence ID" value="CAK9019727.1"/>
    <property type="molecule type" value="Genomic_DNA"/>
</dbReference>
<feature type="transmembrane region" description="Helical" evidence="2">
    <location>
        <begin position="1304"/>
        <end position="1324"/>
    </location>
</feature>
<evidence type="ECO:0000313" key="4">
    <source>
        <dbReference type="Proteomes" id="UP001642484"/>
    </source>
</evidence>
<sequence>MTFCQCGGGAFTLMCCYVGNEGMFILAGSMQNALNQSGLGLDFYRNYNADFFSPQLYTAKVSDVDLSREVVGASSLPKQSRQLHTVHHCAGLIYWWFPDTMFALDSPSIVIFPDYSPSEQKQQIYRTMYVQLGNDPWAAACEWLKENGNLWESWMPNETACTNMNFITNRAVAVGCETCPVGHYSKEQGATRVCTPCGLGEYQSLPGEDVCLLCDKGRYAGEVGMYGLWYRNRSLAWFTVATGRQFAARVESLASALMVTVVGILGCIGIAVLYVVLMNEGQKSKQPGSLLIAALGMGQMVTIVQQLTVIQQFKIDWGEPFNSILVAMELMAFDLDMISIGCVAPMDPVMKFSTRTLMVLLLFAVASCVHFLFLAWKRSKGEGGKGLQISLLARRGSERVGLVGAKLAVSHGTEASLARQLADGLGIERAPWHVVFITGQVREAVQMADLDERVVDQKVLCKLVDELERFKAPVLDEIKKSRNPLRAKEALLPHFNDSAEEGMGPSIPLAVSTAVAWFERTAGVEEDEQLMNQVFPQMVMKELTRKLEVNDAYVLHSDWLSIGFELVKLQMPRHRVYAFPEGCFYGTRYGTSHVTYAEAVAGSSRTMAMLEGYDGNLIPSGWERFWSEHSERATLPSGLAALGVEKSDRDYLGRWCPEGSDVYVRTYNAIVKKMQKKLVAILRGETAYEDLDEGSILEELKLWLTEKSVADMADSATTIYSGSESEGDTEEREARNAKKRKVKETLDEEREGNYVVVYRHAGRGVYTPVQAATSDSHDELSLSRTWGGKRRDSKPSAPLRLGGGVQHAHGSSPWRTRTVLTEDDGNKALDAAGADIKYLFSRHEVSIDSQKLFFHHGVTTLEKLSNFAKDRDDLTTVLKEHWELDAERALDERAQVAAISCAFSNAKTRSQRAVEVDAEYDSLQWSRPVVAGEWAAMRSALEKRYGHLEDKVYPAKEYVEKKLAEIEGGEYRAEELTEVVSKEEIEPDCVVPIWDSKGRLAMRRGSTKVQEPANAEELRRRLSVLKNAMVMISLKHSNRHELQGTWEETIEQYKDYLLGDYVYGLSAKDAEGQTFASPPWKLVIAYERAIRKQAVKIVNMEGKPYTVALKIAWKDATVKERNFTTPLALYAKRPLPPWREQPPDKWRAPEKGEEADISTWLPEEDGTTNGHPGDLGPYPLKSSARLKGANGFLDEALRTTAPSRAHWAATVCPGVFFNLGFKEEGEELASTSALASKKRKAEEEHRSMVEEVLHSCIPMREDGFLKAIRGTLVGKLGLSEQVEPEPGQTFCLEQTRWVLKRAPGIFEVLAFAIMAALGVLFKWAKQRGFGDPHEVRIGMFVAFGLPGYLHVGCLVDIELLFPYCFEETGNPLRVIIIELPKRMLVTGMLVILDMGSLFIQDNDGGTTMVICLIFSAMMLLSIIGAVFYGVAKHFMQKYRKPFRYFLCHQKIAAGSMARLLKMELQKRNSKFTTFVDCDDLNDLTRLFSYVGQDTETFVIMGSPDILTRKWCVGEMCTARSHKVKTVLLAWPDFVKPDKNFIENYDSIVPDITELANYNIGLQEVQDTMAWINTVDTINVPSLVCGESIEHICGNLTGTQRTRSIADTRESPDCIIVSDLDNMEAAATAYVLLGLIVPKLVGGQKNNMPAVLQKDRSVPNSACSALVICSEGCFKQFQFGDWLMQVAKLPDCCVLPIIAEDGFRFPSPSYYEERKVERMLERRLNAD</sequence>
<dbReference type="Proteomes" id="UP001642484">
    <property type="component" value="Unassembled WGS sequence"/>
</dbReference>
<evidence type="ECO:0000256" key="1">
    <source>
        <dbReference type="SAM" id="MobiDB-lite"/>
    </source>
</evidence>
<keyword evidence="2" id="KW-0472">Membrane</keyword>
<reference evidence="3 4" key="1">
    <citation type="submission" date="2024-02" db="EMBL/GenBank/DDBJ databases">
        <authorList>
            <person name="Chen Y."/>
            <person name="Shah S."/>
            <person name="Dougan E. K."/>
            <person name="Thang M."/>
            <person name="Chan C."/>
        </authorList>
    </citation>
    <scope>NUCLEOTIDE SEQUENCE [LARGE SCALE GENOMIC DNA]</scope>
</reference>
<organism evidence="3 4">
    <name type="scientific">Durusdinium trenchii</name>
    <dbReference type="NCBI Taxonomy" id="1381693"/>
    <lineage>
        <taxon>Eukaryota</taxon>
        <taxon>Sar</taxon>
        <taxon>Alveolata</taxon>
        <taxon>Dinophyceae</taxon>
        <taxon>Suessiales</taxon>
        <taxon>Symbiodiniaceae</taxon>
        <taxon>Durusdinium</taxon>
    </lineage>
</organism>
<feature type="transmembrane region" description="Helical" evidence="2">
    <location>
        <begin position="321"/>
        <end position="344"/>
    </location>
</feature>
<evidence type="ECO:0000313" key="3">
    <source>
        <dbReference type="EMBL" id="CAK9019727.1"/>
    </source>
</evidence>
<keyword evidence="2" id="KW-1133">Transmembrane helix</keyword>
<accession>A0ABP0JZG2</accession>
<gene>
    <name evidence="3" type="ORF">CCMP2556_LOCUS13781</name>
</gene>
<feature type="region of interest" description="Disordered" evidence="1">
    <location>
        <begin position="719"/>
        <end position="745"/>
    </location>
</feature>
<feature type="transmembrane region" description="Helical" evidence="2">
    <location>
        <begin position="289"/>
        <end position="309"/>
    </location>
</feature>